<evidence type="ECO:0000313" key="2">
    <source>
        <dbReference type="EMBL" id="SVB67334.1"/>
    </source>
</evidence>
<organism evidence="2">
    <name type="scientific">marine metagenome</name>
    <dbReference type="NCBI Taxonomy" id="408172"/>
    <lineage>
        <taxon>unclassified sequences</taxon>
        <taxon>metagenomes</taxon>
        <taxon>ecological metagenomes</taxon>
    </lineage>
</organism>
<dbReference type="GO" id="GO:0005739">
    <property type="term" value="C:mitochondrion"/>
    <property type="evidence" value="ECO:0007669"/>
    <property type="project" value="TreeGrafter"/>
</dbReference>
<reference evidence="2" key="1">
    <citation type="submission" date="2018-05" db="EMBL/GenBank/DDBJ databases">
        <authorList>
            <person name="Lanie J.A."/>
            <person name="Ng W.-L."/>
            <person name="Kazmierczak K.M."/>
            <person name="Andrzejewski T.M."/>
            <person name="Davidsen T.M."/>
            <person name="Wayne K.J."/>
            <person name="Tettelin H."/>
            <person name="Glass J.I."/>
            <person name="Rusch D."/>
            <person name="Podicherti R."/>
            <person name="Tsui H.-C.T."/>
            <person name="Winkler M.E."/>
        </authorList>
    </citation>
    <scope>NUCLEOTIDE SEQUENCE</scope>
</reference>
<dbReference type="Pfam" id="PF01266">
    <property type="entry name" value="DAO"/>
    <property type="match status" value="1"/>
</dbReference>
<feature type="domain" description="FAD dependent oxidoreductase" evidence="1">
    <location>
        <begin position="9"/>
        <end position="57"/>
    </location>
</feature>
<dbReference type="PANTHER" id="PTHR13847">
    <property type="entry name" value="SARCOSINE DEHYDROGENASE-RELATED"/>
    <property type="match status" value="1"/>
</dbReference>
<sequence length="69" mass="7289">MKKIPSACKVVVIGGGVAGCSTAYHLAKFGWKDTILLERDQLTSGTTWHAAGLVSQLGPSAAVTKIRKY</sequence>
<dbReference type="Gene3D" id="3.50.50.60">
    <property type="entry name" value="FAD/NAD(P)-binding domain"/>
    <property type="match status" value="1"/>
</dbReference>
<protein>
    <recommendedName>
        <fullName evidence="1">FAD dependent oxidoreductase domain-containing protein</fullName>
    </recommendedName>
</protein>
<dbReference type="EMBL" id="UINC01052234">
    <property type="protein sequence ID" value="SVB67334.1"/>
    <property type="molecule type" value="Genomic_DNA"/>
</dbReference>
<dbReference type="AlphaFoldDB" id="A0A382FY79"/>
<name>A0A382FY79_9ZZZZ</name>
<dbReference type="InterPro" id="IPR006076">
    <property type="entry name" value="FAD-dep_OxRdtase"/>
</dbReference>
<proteinExistence type="predicted"/>
<dbReference type="PROSITE" id="PS51257">
    <property type="entry name" value="PROKAR_LIPOPROTEIN"/>
    <property type="match status" value="1"/>
</dbReference>
<feature type="non-terminal residue" evidence="2">
    <location>
        <position position="69"/>
    </location>
</feature>
<dbReference type="SUPFAM" id="SSF51905">
    <property type="entry name" value="FAD/NAD(P)-binding domain"/>
    <property type="match status" value="1"/>
</dbReference>
<dbReference type="PANTHER" id="PTHR13847:SF193">
    <property type="entry name" value="PYRUVATE DEHYDROGENASE PHOSPHATASE REGULATORY SUBUNIT, MITOCHONDRIAL"/>
    <property type="match status" value="1"/>
</dbReference>
<dbReference type="InterPro" id="IPR036188">
    <property type="entry name" value="FAD/NAD-bd_sf"/>
</dbReference>
<gene>
    <name evidence="2" type="ORF">METZ01_LOCUS220188</name>
</gene>
<evidence type="ECO:0000259" key="1">
    <source>
        <dbReference type="Pfam" id="PF01266"/>
    </source>
</evidence>
<accession>A0A382FY79</accession>